<dbReference type="InterPro" id="IPR039420">
    <property type="entry name" value="WalR-like"/>
</dbReference>
<name>A0A1Y6BJ43_9NEIS</name>
<evidence type="ECO:0000256" key="2">
    <source>
        <dbReference type="ARBA" id="ARBA00023125"/>
    </source>
</evidence>
<keyword evidence="8" id="KW-1185">Reference proteome</keyword>
<dbReference type="Pfam" id="PF00196">
    <property type="entry name" value="GerE"/>
    <property type="match status" value="1"/>
</dbReference>
<dbReference type="SUPFAM" id="SSF52172">
    <property type="entry name" value="CheY-like"/>
    <property type="match status" value="1"/>
</dbReference>
<dbReference type="Gene3D" id="3.40.50.2300">
    <property type="match status" value="1"/>
</dbReference>
<dbReference type="STRING" id="1123014.SAMN02745746_00965"/>
<evidence type="ECO:0000313" key="7">
    <source>
        <dbReference type="EMBL" id="SMF05707.1"/>
    </source>
</evidence>
<feature type="region of interest" description="Disordered" evidence="4">
    <location>
        <begin position="35"/>
        <end position="55"/>
    </location>
</feature>
<keyword evidence="1" id="KW-0597">Phosphoprotein</keyword>
<evidence type="ECO:0000256" key="4">
    <source>
        <dbReference type="SAM" id="MobiDB-lite"/>
    </source>
</evidence>
<evidence type="ECO:0000256" key="1">
    <source>
        <dbReference type="ARBA" id="ARBA00022553"/>
    </source>
</evidence>
<dbReference type="GO" id="GO:0006355">
    <property type="term" value="P:regulation of DNA-templated transcription"/>
    <property type="evidence" value="ECO:0007669"/>
    <property type="project" value="InterPro"/>
</dbReference>
<dbReference type="SUPFAM" id="SSF46894">
    <property type="entry name" value="C-terminal effector domain of the bipartite response regulators"/>
    <property type="match status" value="1"/>
</dbReference>
<gene>
    <name evidence="7" type="ORF">SAMN02745746_00965</name>
</gene>
<dbReference type="SMART" id="SM00448">
    <property type="entry name" value="REC"/>
    <property type="match status" value="1"/>
</dbReference>
<dbReference type="SMART" id="SM00421">
    <property type="entry name" value="HTH_LUXR"/>
    <property type="match status" value="1"/>
</dbReference>
<reference evidence="8" key="1">
    <citation type="submission" date="2017-04" db="EMBL/GenBank/DDBJ databases">
        <authorList>
            <person name="Varghese N."/>
            <person name="Submissions S."/>
        </authorList>
    </citation>
    <scope>NUCLEOTIDE SEQUENCE [LARGE SCALE GENOMIC DNA]</scope>
    <source>
        <strain evidence="8">DSM 22618</strain>
    </source>
</reference>
<sequence length="317" mass="34658">MRHAVRNSLMRLPASHRGNRPVGGFHVAAASRAAYPARQRPPAHSSGAIPPRPAPTLSEPARWSFRLAGEQPGALGDEPPSGAAPLRNGTIFRRPPIHTIRVLLANDRQLILWGLEKLINAEMPRMKVIAKAISNAELLSLTEKYHPDVTLLHLELGGESNVDLIPDLLHNAHGQVLILSGVSDKQVLERAVLNGAHGILRKEEPVEAIVKAIERVHQGEFWLDRITTGNLIEGLAGNSPPDPETQRQATLTPRERDIIAAVVNHPGARCRELAGLLYISEHTLRNRLSRIYSKLDVANRLDLFAYASQCGLGQPPG</sequence>
<dbReference type="EMBL" id="FXAG01000004">
    <property type="protein sequence ID" value="SMF05707.1"/>
    <property type="molecule type" value="Genomic_DNA"/>
</dbReference>
<evidence type="ECO:0000259" key="6">
    <source>
        <dbReference type="PROSITE" id="PS50110"/>
    </source>
</evidence>
<dbReference type="GO" id="GO:0003677">
    <property type="term" value="F:DNA binding"/>
    <property type="evidence" value="ECO:0007669"/>
    <property type="project" value="UniProtKB-KW"/>
</dbReference>
<dbReference type="InterPro" id="IPR016032">
    <property type="entry name" value="Sig_transdc_resp-reg_C-effctor"/>
</dbReference>
<dbReference type="CDD" id="cd06170">
    <property type="entry name" value="LuxR_C_like"/>
    <property type="match status" value="1"/>
</dbReference>
<comment type="caution">
    <text evidence="3">Lacks conserved residue(s) required for the propagation of feature annotation.</text>
</comment>
<dbReference type="Pfam" id="PF00072">
    <property type="entry name" value="Response_reg"/>
    <property type="match status" value="1"/>
</dbReference>
<dbReference type="InterPro" id="IPR000792">
    <property type="entry name" value="Tscrpt_reg_LuxR_C"/>
</dbReference>
<dbReference type="InterPro" id="IPR001789">
    <property type="entry name" value="Sig_transdc_resp-reg_receiver"/>
</dbReference>
<dbReference type="Proteomes" id="UP000192920">
    <property type="component" value="Unassembled WGS sequence"/>
</dbReference>
<dbReference type="PROSITE" id="PS50110">
    <property type="entry name" value="RESPONSE_REGULATORY"/>
    <property type="match status" value="1"/>
</dbReference>
<evidence type="ECO:0000259" key="5">
    <source>
        <dbReference type="PROSITE" id="PS50043"/>
    </source>
</evidence>
<proteinExistence type="predicted"/>
<dbReference type="PANTHER" id="PTHR43214:SF38">
    <property type="entry name" value="NITRATE_NITRITE RESPONSE REGULATOR PROTEIN NARL"/>
    <property type="match status" value="1"/>
</dbReference>
<dbReference type="GO" id="GO:0000160">
    <property type="term" value="P:phosphorelay signal transduction system"/>
    <property type="evidence" value="ECO:0007669"/>
    <property type="project" value="InterPro"/>
</dbReference>
<dbReference type="PANTHER" id="PTHR43214">
    <property type="entry name" value="TWO-COMPONENT RESPONSE REGULATOR"/>
    <property type="match status" value="1"/>
</dbReference>
<protein>
    <submittedName>
        <fullName evidence="7">DNA-binding response regulator, NarL/FixJ family, contains REC and HTH domains</fullName>
    </submittedName>
</protein>
<organism evidence="7 8">
    <name type="scientific">Pseudogulbenkiania subflava DSM 22618</name>
    <dbReference type="NCBI Taxonomy" id="1123014"/>
    <lineage>
        <taxon>Bacteria</taxon>
        <taxon>Pseudomonadati</taxon>
        <taxon>Pseudomonadota</taxon>
        <taxon>Betaproteobacteria</taxon>
        <taxon>Neisseriales</taxon>
        <taxon>Chromobacteriaceae</taxon>
        <taxon>Pseudogulbenkiania</taxon>
    </lineage>
</organism>
<evidence type="ECO:0000313" key="8">
    <source>
        <dbReference type="Proteomes" id="UP000192920"/>
    </source>
</evidence>
<feature type="domain" description="HTH luxR-type" evidence="5">
    <location>
        <begin position="244"/>
        <end position="311"/>
    </location>
</feature>
<feature type="domain" description="Response regulatory" evidence="6">
    <location>
        <begin position="101"/>
        <end position="217"/>
    </location>
</feature>
<dbReference type="AlphaFoldDB" id="A0A1Y6BJ43"/>
<dbReference type="InterPro" id="IPR058245">
    <property type="entry name" value="NreC/VraR/RcsB-like_REC"/>
</dbReference>
<dbReference type="CDD" id="cd17535">
    <property type="entry name" value="REC_NarL-like"/>
    <property type="match status" value="1"/>
</dbReference>
<evidence type="ECO:0000256" key="3">
    <source>
        <dbReference type="PROSITE-ProRule" id="PRU00169"/>
    </source>
</evidence>
<keyword evidence="2 7" id="KW-0238">DNA-binding</keyword>
<dbReference type="InterPro" id="IPR011006">
    <property type="entry name" value="CheY-like_superfamily"/>
</dbReference>
<dbReference type="PROSITE" id="PS50043">
    <property type="entry name" value="HTH_LUXR_2"/>
    <property type="match status" value="1"/>
</dbReference>
<accession>A0A1Y6BJ43</accession>